<accession>A0A0R2P153</accession>
<feature type="domain" description="BRCT" evidence="1">
    <location>
        <begin position="197"/>
        <end position="273"/>
    </location>
</feature>
<dbReference type="AlphaFoldDB" id="A0A0R2P153"/>
<protein>
    <recommendedName>
        <fullName evidence="1">BRCT domain-containing protein</fullName>
    </recommendedName>
</protein>
<dbReference type="InterPro" id="IPR051534">
    <property type="entry name" value="CBASS_pafABC_assoc_protein"/>
</dbReference>
<proteinExistence type="predicted"/>
<gene>
    <name evidence="2" type="ORF">ABR60_04470</name>
</gene>
<dbReference type="InterPro" id="IPR026881">
    <property type="entry name" value="WYL_dom"/>
</dbReference>
<dbReference type="Pfam" id="PF13280">
    <property type="entry name" value="WYL"/>
    <property type="match status" value="1"/>
</dbReference>
<evidence type="ECO:0000313" key="3">
    <source>
        <dbReference type="Proteomes" id="UP000053941"/>
    </source>
</evidence>
<evidence type="ECO:0000313" key="2">
    <source>
        <dbReference type="EMBL" id="KRO30722.1"/>
    </source>
</evidence>
<dbReference type="PANTHER" id="PTHR34580:SF1">
    <property type="entry name" value="PROTEIN PAFC"/>
    <property type="match status" value="1"/>
</dbReference>
<sequence>MVENAALRAIRLLDLVPYIVSHPGISIAELAREFSISRDEVLKDLNLLFLCGLPGYTPLELIDISFDEESVVIRDPQNLAAPRNLNESEALIARIALAALEESAPKSSAAYPEIVALREKIAKAFSSSIPASAITYSLDKERVMLENIEGAIKQDLDLEITYNNVTKDSSTRRSITPISIIAEDKRTLVSAYCHSAKALRTFNLSQITEASTIERSTRADLERLEESRGSSAEVFIKEEESSFLLENASSLKELSNSRYQIDIFQPEWIVRSVLAGADSLELAQPIALRAEIAERARKALLAYKG</sequence>
<name>A0A0R2P153_9ACTN</name>
<dbReference type="InterPro" id="IPR028349">
    <property type="entry name" value="PafC-like"/>
</dbReference>
<dbReference type="PROSITE" id="PS50172">
    <property type="entry name" value="BRCT"/>
    <property type="match status" value="1"/>
</dbReference>
<organism evidence="2 3">
    <name type="scientific">Actinobacteria bacterium BACL2 MAG-120802-bin41</name>
    <dbReference type="NCBI Taxonomy" id="1655568"/>
    <lineage>
        <taxon>Bacteria</taxon>
        <taxon>Bacillati</taxon>
        <taxon>Actinomycetota</taxon>
        <taxon>Actinomycetes</taxon>
        <taxon>Actinomycetes incertae sedis</taxon>
        <taxon>ac1 cluster</taxon>
    </lineage>
</organism>
<dbReference type="EMBL" id="LIAS01000068">
    <property type="protein sequence ID" value="KRO30722.1"/>
    <property type="molecule type" value="Genomic_DNA"/>
</dbReference>
<reference evidence="2 3" key="1">
    <citation type="submission" date="2015-10" db="EMBL/GenBank/DDBJ databases">
        <title>Metagenome-Assembled Genomes uncover a global brackish microbiome.</title>
        <authorList>
            <person name="Hugerth L.W."/>
            <person name="Larsson J."/>
            <person name="Alneberg J."/>
            <person name="Lindh M.V."/>
            <person name="Legrand C."/>
            <person name="Pinhassi J."/>
            <person name="Andersson A.F."/>
        </authorList>
    </citation>
    <scope>NUCLEOTIDE SEQUENCE [LARGE SCALE GENOMIC DNA]</scope>
    <source>
        <strain evidence="2">BACL2 MAG-120802-bin41</strain>
    </source>
</reference>
<dbReference type="PIRSF" id="PIRSF016838">
    <property type="entry name" value="PafC"/>
    <property type="match status" value="1"/>
</dbReference>
<dbReference type="Proteomes" id="UP000053941">
    <property type="component" value="Unassembled WGS sequence"/>
</dbReference>
<dbReference type="InterPro" id="IPR043839">
    <property type="entry name" value="PafC_HTH"/>
</dbReference>
<dbReference type="Pfam" id="PF19187">
    <property type="entry name" value="HTH_PafC"/>
    <property type="match status" value="1"/>
</dbReference>
<dbReference type="PANTHER" id="PTHR34580">
    <property type="match status" value="1"/>
</dbReference>
<dbReference type="PROSITE" id="PS52050">
    <property type="entry name" value="WYL"/>
    <property type="match status" value="1"/>
</dbReference>
<dbReference type="InterPro" id="IPR001357">
    <property type="entry name" value="BRCT_dom"/>
</dbReference>
<evidence type="ECO:0000259" key="1">
    <source>
        <dbReference type="PROSITE" id="PS50172"/>
    </source>
</evidence>
<comment type="caution">
    <text evidence="2">The sequence shown here is derived from an EMBL/GenBank/DDBJ whole genome shotgun (WGS) entry which is preliminary data.</text>
</comment>